<protein>
    <submittedName>
        <fullName evidence="5">Taurine dioxygenase, alpha-ketoglutarate-dependent</fullName>
    </submittedName>
</protein>
<feature type="domain" description="TauD/TfdA-like" evidence="4">
    <location>
        <begin position="8"/>
        <end position="131"/>
    </location>
</feature>
<dbReference type="InterPro" id="IPR042098">
    <property type="entry name" value="TauD-like_sf"/>
</dbReference>
<gene>
    <name evidence="5" type="ORF">SAMN04487969_101878</name>
</gene>
<dbReference type="InterPro" id="IPR050411">
    <property type="entry name" value="AlphaKG_dependent_hydroxylases"/>
</dbReference>
<sequence length="221" mass="25093">MDIDLNKLRDTGWIFLRGEKSLKQDNLLKLANTLGEPIPSRATGTLVDTLMPVDTKKARPNSLSALYGTGHFPLHTDTAYKKVPARYILLYAKQIEGEVQSTTLIDLEKIKFSQDLEERLDRCLYTIINSRHSFLATLRGYSNTHRKNWIRFDTSCMLATNKESTVTINELNESISKVTLDTINWTQGDILIIDNWRCLHGRGVANSSAKAVRVIERVTIQ</sequence>
<evidence type="ECO:0000313" key="5">
    <source>
        <dbReference type="EMBL" id="SFE24456.1"/>
    </source>
</evidence>
<dbReference type="InterPro" id="IPR003819">
    <property type="entry name" value="TauD/TfdA-like"/>
</dbReference>
<accession>A0A1I1YY14</accession>
<name>A0A1I1YY14_9BACL</name>
<dbReference type="PANTHER" id="PTHR10696:SF56">
    <property type="entry name" value="TAUD_TFDA-LIKE DOMAIN-CONTAINING PROTEIN"/>
    <property type="match status" value="1"/>
</dbReference>
<evidence type="ECO:0000313" key="6">
    <source>
        <dbReference type="Proteomes" id="UP000183410"/>
    </source>
</evidence>
<keyword evidence="3" id="KW-0045">Antibiotic biosynthesis</keyword>
<evidence type="ECO:0000256" key="2">
    <source>
        <dbReference type="ARBA" id="ARBA00023002"/>
    </source>
</evidence>
<dbReference type="GO" id="GO:0017000">
    <property type="term" value="P:antibiotic biosynthetic process"/>
    <property type="evidence" value="ECO:0007669"/>
    <property type="project" value="UniProtKB-KW"/>
</dbReference>
<organism evidence="5 6">
    <name type="scientific">Paenibacillus algorifonticola</name>
    <dbReference type="NCBI Taxonomy" id="684063"/>
    <lineage>
        <taxon>Bacteria</taxon>
        <taxon>Bacillati</taxon>
        <taxon>Bacillota</taxon>
        <taxon>Bacilli</taxon>
        <taxon>Bacillales</taxon>
        <taxon>Paenibacillaceae</taxon>
        <taxon>Paenibacillus</taxon>
    </lineage>
</organism>
<dbReference type="EMBL" id="FONN01000001">
    <property type="protein sequence ID" value="SFE24456.1"/>
    <property type="molecule type" value="Genomic_DNA"/>
</dbReference>
<dbReference type="AlphaFoldDB" id="A0A1I1YY14"/>
<proteinExistence type="predicted"/>
<dbReference type="OrthoDB" id="979809at2"/>
<evidence type="ECO:0000256" key="3">
    <source>
        <dbReference type="ARBA" id="ARBA00023194"/>
    </source>
</evidence>
<keyword evidence="5" id="KW-0223">Dioxygenase</keyword>
<keyword evidence="2" id="KW-0560">Oxidoreductase</keyword>
<dbReference type="GO" id="GO:0051213">
    <property type="term" value="F:dioxygenase activity"/>
    <property type="evidence" value="ECO:0007669"/>
    <property type="project" value="UniProtKB-KW"/>
</dbReference>
<dbReference type="Proteomes" id="UP000183410">
    <property type="component" value="Unassembled WGS sequence"/>
</dbReference>
<dbReference type="PANTHER" id="PTHR10696">
    <property type="entry name" value="GAMMA-BUTYROBETAINE HYDROXYLASE-RELATED"/>
    <property type="match status" value="1"/>
</dbReference>
<dbReference type="RefSeq" id="WP_046230969.1">
    <property type="nucleotide sequence ID" value="NZ_FONN01000001.1"/>
</dbReference>
<evidence type="ECO:0000259" key="4">
    <source>
        <dbReference type="Pfam" id="PF02668"/>
    </source>
</evidence>
<evidence type="ECO:0000256" key="1">
    <source>
        <dbReference type="ARBA" id="ARBA00001954"/>
    </source>
</evidence>
<keyword evidence="6" id="KW-1185">Reference proteome</keyword>
<dbReference type="Gene3D" id="3.60.130.10">
    <property type="entry name" value="Clavaminate synthase-like"/>
    <property type="match status" value="1"/>
</dbReference>
<comment type="cofactor">
    <cofactor evidence="1">
        <name>Fe(2+)</name>
        <dbReference type="ChEBI" id="CHEBI:29033"/>
    </cofactor>
</comment>
<dbReference type="SUPFAM" id="SSF51197">
    <property type="entry name" value="Clavaminate synthase-like"/>
    <property type="match status" value="1"/>
</dbReference>
<dbReference type="Pfam" id="PF02668">
    <property type="entry name" value="TauD"/>
    <property type="match status" value="1"/>
</dbReference>
<reference evidence="6" key="1">
    <citation type="submission" date="2016-10" db="EMBL/GenBank/DDBJ databases">
        <authorList>
            <person name="Varghese N."/>
            <person name="Submissions S."/>
        </authorList>
    </citation>
    <scope>NUCLEOTIDE SEQUENCE [LARGE SCALE GENOMIC DNA]</scope>
    <source>
        <strain evidence="6">CGMCC 1.10223</strain>
    </source>
</reference>